<gene>
    <name evidence="1" type="ORF">C427_2378</name>
</gene>
<protein>
    <recommendedName>
        <fullName evidence="3">Excisionase</fullName>
    </recommendedName>
</protein>
<accession>K6ZLL8</accession>
<dbReference type="EMBL" id="CP003837">
    <property type="protein sequence ID" value="AGH44487.1"/>
    <property type="molecule type" value="Genomic_DNA"/>
</dbReference>
<dbReference type="RefSeq" id="WP_007636561.1">
    <property type="nucleotide sequence ID" value="NC_020514.1"/>
</dbReference>
<dbReference type="OrthoDB" id="6388935at2"/>
<proteinExistence type="predicted"/>
<name>K6ZLL8_9ALTE</name>
<reference evidence="1 2" key="1">
    <citation type="journal article" date="2013" name="Genome Announc.">
        <title>Complete Genome Sequence of Glaciecola psychrophila Strain 170T.</title>
        <authorList>
            <person name="Yin J."/>
            <person name="Chen J."/>
            <person name="Liu G."/>
            <person name="Yu Y."/>
            <person name="Song L."/>
            <person name="Wang X."/>
            <person name="Qu X."/>
        </authorList>
    </citation>
    <scope>NUCLEOTIDE SEQUENCE [LARGE SCALE GENOMIC DNA]</scope>
    <source>
        <strain evidence="1 2">170</strain>
    </source>
</reference>
<evidence type="ECO:0000313" key="2">
    <source>
        <dbReference type="Proteomes" id="UP000011864"/>
    </source>
</evidence>
<evidence type="ECO:0000313" key="1">
    <source>
        <dbReference type="EMBL" id="AGH44487.1"/>
    </source>
</evidence>
<sequence>MKTYKPNEYAVEVWFGKVTDKTIRNWIKAGKMPSNTKVEKTPGGQYLIHVNDAPKSNSQTLLDMMKAKAA</sequence>
<keyword evidence="2" id="KW-1185">Reference proteome</keyword>
<evidence type="ECO:0008006" key="3">
    <source>
        <dbReference type="Google" id="ProtNLM"/>
    </source>
</evidence>
<dbReference type="STRING" id="1129794.C427_2378"/>
<dbReference type="AlphaFoldDB" id="K6ZLL8"/>
<dbReference type="KEGG" id="gps:C427_2378"/>
<organism evidence="1 2">
    <name type="scientific">Paraglaciecola psychrophila 170</name>
    <dbReference type="NCBI Taxonomy" id="1129794"/>
    <lineage>
        <taxon>Bacteria</taxon>
        <taxon>Pseudomonadati</taxon>
        <taxon>Pseudomonadota</taxon>
        <taxon>Gammaproteobacteria</taxon>
        <taxon>Alteromonadales</taxon>
        <taxon>Alteromonadaceae</taxon>
        <taxon>Paraglaciecola</taxon>
    </lineage>
</organism>
<dbReference type="PATRIC" id="fig|1129794.4.peg.2358"/>
<dbReference type="Proteomes" id="UP000011864">
    <property type="component" value="Chromosome"/>
</dbReference>
<dbReference type="HOGENOM" id="CLU_2754265_0_0_6"/>